<feature type="short sequence motif" description="TFG box" evidence="2">
    <location>
        <begin position="484"/>
        <end position="504"/>
    </location>
</feature>
<feature type="compositionally biased region" description="Low complexity" evidence="3">
    <location>
        <begin position="237"/>
        <end position="249"/>
    </location>
</feature>
<dbReference type="SMART" id="SM01199">
    <property type="entry name" value="FDF"/>
    <property type="match status" value="1"/>
</dbReference>
<dbReference type="PROSITE" id="PS51536">
    <property type="entry name" value="TFG"/>
    <property type="match status" value="1"/>
</dbReference>
<feature type="domain" description="FFD box profile" evidence="5">
    <location>
        <begin position="456"/>
        <end position="472"/>
    </location>
</feature>
<evidence type="ECO:0000259" key="5">
    <source>
        <dbReference type="PROSITE" id="PS51513"/>
    </source>
</evidence>
<evidence type="ECO:0000256" key="1">
    <source>
        <dbReference type="PROSITE-ProRule" id="PRU00846"/>
    </source>
</evidence>
<dbReference type="InterPro" id="IPR025762">
    <property type="entry name" value="DFDF"/>
</dbReference>
<feature type="compositionally biased region" description="Polar residues" evidence="3">
    <location>
        <begin position="269"/>
        <end position="282"/>
    </location>
</feature>
<sequence>MSEFLGAKISLISKSDIRYVGTLHEINSSDSTVSLENVKSFGTEGRKADPSEEVGPSDQSYEYIVFRGSDVKDLRIEETPGAVKENNPPVPNDPAIVGARPHPGKVPGGAPPAGPPGGPGFPANNMYFPPPQQMPWGRGGPPPPGPGGFGGMPGYPPPPGWFPPNQGFPPNGPGPWNQYPYPPGPPVPLGPQAQGGRGGPGGPPAPGQELKPAPIGHGPAAEAQRAAAQATSEPKAVTKTPVQPTTSSVPTPPVESKPTVEEVKATAASLETNGKLPTTQGPPKSVPTGPRNLSRITPAVPLPTALTEKVAQHSATAVKAASESNRAATAAALRDATQAAKAAVAVAMANLEAGGAGQPVPQSNGNTVDNLTKRVNEMRVNAARTGTTPNRGRGRGGRPTKIEVPDADFDFASSNAKFNKQDVVKEAIAGGSPLGESVPSAPEEDIPEPEASSNPQAYNKSKSFFDNISSEAKERLENGGQKPGGREWRGEEQRKNMETFGQGSVDGGFHRGYRGRGRGRGFRGRGGGRGGRGAYRGRSDTTVPSQ</sequence>
<comment type="caution">
    <text evidence="8">The sequence shown here is derived from an EMBL/GenBank/DDBJ whole genome shotgun (WGS) entry which is preliminary data.</text>
</comment>
<feature type="compositionally biased region" description="Basic and acidic residues" evidence="3">
    <location>
        <begin position="484"/>
        <end position="497"/>
    </location>
</feature>
<feature type="region of interest" description="Disordered" evidence="3">
    <location>
        <begin position="379"/>
        <end position="408"/>
    </location>
</feature>
<evidence type="ECO:0000259" key="4">
    <source>
        <dbReference type="PROSITE" id="PS51512"/>
    </source>
</evidence>
<feature type="compositionally biased region" description="Polar residues" evidence="3">
    <location>
        <begin position="451"/>
        <end position="470"/>
    </location>
</feature>
<evidence type="ECO:0000313" key="9">
    <source>
        <dbReference type="Proteomes" id="UP001174694"/>
    </source>
</evidence>
<gene>
    <name evidence="8" type="ORF">NKR23_g4058</name>
</gene>
<name>A0AA38RXH9_9PEZI</name>
<feature type="compositionally biased region" description="Basic residues" evidence="3">
    <location>
        <begin position="511"/>
        <end position="523"/>
    </location>
</feature>
<dbReference type="GO" id="GO:0033962">
    <property type="term" value="P:P-body assembly"/>
    <property type="evidence" value="ECO:0007669"/>
    <property type="project" value="TreeGrafter"/>
</dbReference>
<dbReference type="Proteomes" id="UP001174694">
    <property type="component" value="Unassembled WGS sequence"/>
</dbReference>
<feature type="compositionally biased region" description="Pro residues" evidence="3">
    <location>
        <begin position="109"/>
        <end position="119"/>
    </location>
</feature>
<evidence type="ECO:0000256" key="3">
    <source>
        <dbReference type="SAM" id="MobiDB-lite"/>
    </source>
</evidence>
<dbReference type="PANTHER" id="PTHR13586:SF0">
    <property type="entry name" value="TRAILER HITCH, ISOFORM H"/>
    <property type="match status" value="1"/>
</dbReference>
<dbReference type="PROSITE" id="PS52002">
    <property type="entry name" value="SM"/>
    <property type="match status" value="1"/>
</dbReference>
<dbReference type="SUPFAM" id="SSF50182">
    <property type="entry name" value="Sm-like ribonucleoproteins"/>
    <property type="match status" value="1"/>
</dbReference>
<feature type="compositionally biased region" description="Pro residues" evidence="3">
    <location>
        <begin position="154"/>
        <end position="173"/>
    </location>
</feature>
<protein>
    <submittedName>
        <fullName evidence="8">Protein sum2</fullName>
    </submittedName>
</protein>
<dbReference type="GO" id="GO:0000932">
    <property type="term" value="C:P-body"/>
    <property type="evidence" value="ECO:0007669"/>
    <property type="project" value="TreeGrafter"/>
</dbReference>
<organism evidence="8 9">
    <name type="scientific">Pleurostoma richardsiae</name>
    <dbReference type="NCBI Taxonomy" id="41990"/>
    <lineage>
        <taxon>Eukaryota</taxon>
        <taxon>Fungi</taxon>
        <taxon>Dikarya</taxon>
        <taxon>Ascomycota</taxon>
        <taxon>Pezizomycotina</taxon>
        <taxon>Sordariomycetes</taxon>
        <taxon>Sordariomycetidae</taxon>
        <taxon>Calosphaeriales</taxon>
        <taxon>Pleurostomataceae</taxon>
        <taxon>Pleurostoma</taxon>
    </lineage>
</organism>
<feature type="domain" description="DFDF" evidence="4">
    <location>
        <begin position="397"/>
        <end position="433"/>
    </location>
</feature>
<feature type="short sequence motif" description="FFD box" evidence="1">
    <location>
        <begin position="456"/>
        <end position="472"/>
    </location>
</feature>
<dbReference type="PROSITE" id="PS51513">
    <property type="entry name" value="FFD"/>
    <property type="match status" value="1"/>
</dbReference>
<dbReference type="EMBL" id="JANBVO010000009">
    <property type="protein sequence ID" value="KAJ9149857.1"/>
    <property type="molecule type" value="Genomic_DNA"/>
</dbReference>
<dbReference type="AlphaFoldDB" id="A0AA38RXH9"/>
<evidence type="ECO:0000256" key="2">
    <source>
        <dbReference type="PROSITE-ProRule" id="PRU00869"/>
    </source>
</evidence>
<reference evidence="8" key="1">
    <citation type="submission" date="2022-07" db="EMBL/GenBank/DDBJ databases">
        <title>Fungi with potential for degradation of polypropylene.</title>
        <authorList>
            <person name="Gostincar C."/>
        </authorList>
    </citation>
    <scope>NUCLEOTIDE SEQUENCE</scope>
    <source>
        <strain evidence="8">EXF-13308</strain>
    </source>
</reference>
<evidence type="ECO:0000313" key="8">
    <source>
        <dbReference type="EMBL" id="KAJ9149857.1"/>
    </source>
</evidence>
<feature type="region of interest" description="Disordered" evidence="3">
    <location>
        <begin position="40"/>
        <end position="60"/>
    </location>
</feature>
<dbReference type="InterPro" id="IPR025768">
    <property type="entry name" value="TFG_box"/>
</dbReference>
<accession>A0AA38RXH9</accession>
<evidence type="ECO:0000259" key="6">
    <source>
        <dbReference type="PROSITE" id="PS51536"/>
    </source>
</evidence>
<dbReference type="Pfam" id="PF12701">
    <property type="entry name" value="LSM14"/>
    <property type="match status" value="1"/>
</dbReference>
<dbReference type="PANTHER" id="PTHR13586">
    <property type="entry name" value="SCD6 PROTEIN-RELATED"/>
    <property type="match status" value="1"/>
</dbReference>
<dbReference type="InterPro" id="IPR019050">
    <property type="entry name" value="FDF_dom"/>
</dbReference>
<dbReference type="GO" id="GO:0003729">
    <property type="term" value="F:mRNA binding"/>
    <property type="evidence" value="ECO:0007669"/>
    <property type="project" value="TreeGrafter"/>
</dbReference>
<feature type="domain" description="TFG box profile" evidence="6">
    <location>
        <begin position="484"/>
        <end position="504"/>
    </location>
</feature>
<dbReference type="CDD" id="cd01736">
    <property type="entry name" value="LSm14_N"/>
    <property type="match status" value="1"/>
</dbReference>
<dbReference type="Gene3D" id="2.30.30.100">
    <property type="match status" value="1"/>
</dbReference>
<dbReference type="InterPro" id="IPR047575">
    <property type="entry name" value="Sm"/>
</dbReference>
<feature type="domain" description="Sm" evidence="7">
    <location>
        <begin position="1"/>
        <end position="80"/>
    </location>
</feature>
<dbReference type="SMART" id="SM01271">
    <property type="entry name" value="LSM14"/>
    <property type="match status" value="1"/>
</dbReference>
<keyword evidence="9" id="KW-1185">Reference proteome</keyword>
<dbReference type="InterPro" id="IPR010920">
    <property type="entry name" value="LSM_dom_sf"/>
</dbReference>
<dbReference type="InterPro" id="IPR025609">
    <property type="entry name" value="Lsm14-like_N"/>
</dbReference>
<feature type="compositionally biased region" description="Low complexity" evidence="3">
    <location>
        <begin position="220"/>
        <end position="230"/>
    </location>
</feature>
<evidence type="ECO:0000259" key="7">
    <source>
        <dbReference type="PROSITE" id="PS52002"/>
    </source>
</evidence>
<feature type="region of interest" description="Disordered" evidence="3">
    <location>
        <begin position="80"/>
        <end position="297"/>
    </location>
</feature>
<dbReference type="InterPro" id="IPR025761">
    <property type="entry name" value="FFD_box"/>
</dbReference>
<proteinExistence type="predicted"/>
<dbReference type="PROSITE" id="PS51512">
    <property type="entry name" value="DFDF"/>
    <property type="match status" value="1"/>
</dbReference>
<feature type="region of interest" description="Disordered" evidence="3">
    <location>
        <begin position="427"/>
        <end position="546"/>
    </location>
</feature>
<feature type="compositionally biased region" description="Pro residues" evidence="3">
    <location>
        <begin position="180"/>
        <end position="189"/>
    </location>
</feature>
<dbReference type="Pfam" id="PF09532">
    <property type="entry name" value="FDF"/>
    <property type="match status" value="1"/>
</dbReference>
<dbReference type="GO" id="GO:0034063">
    <property type="term" value="P:stress granule assembly"/>
    <property type="evidence" value="ECO:0007669"/>
    <property type="project" value="TreeGrafter"/>
</dbReference>
<feature type="compositionally biased region" description="Gly residues" evidence="3">
    <location>
        <begin position="524"/>
        <end position="534"/>
    </location>
</feature>